<dbReference type="EMBL" id="JBHMAS010000004">
    <property type="protein sequence ID" value="MFB9778844.1"/>
    <property type="molecule type" value="Genomic_DNA"/>
</dbReference>
<dbReference type="RefSeq" id="WP_378373946.1">
    <property type="nucleotide sequence ID" value="NZ_JBHMAS010000004.1"/>
</dbReference>
<proteinExistence type="predicted"/>
<dbReference type="Proteomes" id="UP001589587">
    <property type="component" value="Unassembled WGS sequence"/>
</dbReference>
<evidence type="ECO:0000313" key="2">
    <source>
        <dbReference type="Proteomes" id="UP001589587"/>
    </source>
</evidence>
<gene>
    <name evidence="1" type="ORF">ACFFQ6_04075</name>
</gene>
<protein>
    <recommendedName>
        <fullName evidence="3">Tail assembly chaperone</fullName>
    </recommendedName>
</protein>
<name>A0ABV5X8T4_9NOCA</name>
<reference evidence="1 2" key="1">
    <citation type="submission" date="2024-09" db="EMBL/GenBank/DDBJ databases">
        <authorList>
            <person name="Sun Q."/>
            <person name="Mori K."/>
        </authorList>
    </citation>
    <scope>NUCLEOTIDE SEQUENCE [LARGE SCALE GENOMIC DNA]</scope>
    <source>
        <strain evidence="1 2">JCM 11411</strain>
    </source>
</reference>
<accession>A0ABV5X8T4</accession>
<comment type="caution">
    <text evidence="1">The sequence shown here is derived from an EMBL/GenBank/DDBJ whole genome shotgun (WGS) entry which is preliminary data.</text>
</comment>
<evidence type="ECO:0008006" key="3">
    <source>
        <dbReference type="Google" id="ProtNLM"/>
    </source>
</evidence>
<evidence type="ECO:0000313" key="1">
    <source>
        <dbReference type="EMBL" id="MFB9778844.1"/>
    </source>
</evidence>
<keyword evidence="2" id="KW-1185">Reference proteome</keyword>
<organism evidence="1 2">
    <name type="scientific">Rhodococcus baikonurensis</name>
    <dbReference type="NCBI Taxonomy" id="172041"/>
    <lineage>
        <taxon>Bacteria</taxon>
        <taxon>Bacillati</taxon>
        <taxon>Actinomycetota</taxon>
        <taxon>Actinomycetes</taxon>
        <taxon>Mycobacteriales</taxon>
        <taxon>Nocardiaceae</taxon>
        <taxon>Rhodococcus</taxon>
        <taxon>Rhodococcus erythropolis group</taxon>
    </lineage>
</organism>
<sequence length="137" mass="15599">MAFRITAAHEAPTVDIEIPIKGSADVLIKLPKLGYIPPEITDEVDRWTTAKFAEISEKRNEANEKRIPIPDSDAEFRYPTYLDVMDQYIQWIEPDVAATVAKLTHAEREQIWKYWNKQSGISEEKSEASSDSSDATE</sequence>